<evidence type="ECO:0000259" key="7">
    <source>
        <dbReference type="Pfam" id="PF04024"/>
    </source>
</evidence>
<evidence type="ECO:0000256" key="5">
    <source>
        <dbReference type="ARBA" id="ARBA00023136"/>
    </source>
</evidence>
<keyword evidence="2" id="KW-1003">Cell membrane</keyword>
<dbReference type="InterPro" id="IPR052027">
    <property type="entry name" value="PspC"/>
</dbReference>
<evidence type="ECO:0000256" key="3">
    <source>
        <dbReference type="ARBA" id="ARBA00022692"/>
    </source>
</evidence>
<dbReference type="RefSeq" id="WP_221281886.1">
    <property type="nucleotide sequence ID" value="NZ_JACHHP010000001.1"/>
</dbReference>
<dbReference type="AlphaFoldDB" id="A0A7W8D5C5"/>
<feature type="transmembrane region" description="Helical" evidence="6">
    <location>
        <begin position="12"/>
        <end position="31"/>
    </location>
</feature>
<name>A0A7W8D5C5_9GAMM</name>
<evidence type="ECO:0000256" key="6">
    <source>
        <dbReference type="SAM" id="Phobius"/>
    </source>
</evidence>
<dbReference type="Pfam" id="PF04024">
    <property type="entry name" value="PspC"/>
    <property type="match status" value="1"/>
</dbReference>
<keyword evidence="3 6" id="KW-0812">Transmembrane</keyword>
<evidence type="ECO:0000313" key="8">
    <source>
        <dbReference type="EMBL" id="MBB5207090.1"/>
    </source>
</evidence>
<dbReference type="GO" id="GO:0005886">
    <property type="term" value="C:plasma membrane"/>
    <property type="evidence" value="ECO:0007669"/>
    <property type="project" value="UniProtKB-SubCell"/>
</dbReference>
<evidence type="ECO:0000313" key="9">
    <source>
        <dbReference type="Proteomes" id="UP000521199"/>
    </source>
</evidence>
<dbReference type="InterPro" id="IPR007168">
    <property type="entry name" value="Phageshock_PspC_N"/>
</dbReference>
<dbReference type="EMBL" id="JACHHP010000001">
    <property type="protein sequence ID" value="MBB5207090.1"/>
    <property type="molecule type" value="Genomic_DNA"/>
</dbReference>
<reference evidence="8 9" key="1">
    <citation type="submission" date="2020-08" db="EMBL/GenBank/DDBJ databases">
        <title>Genomic Encyclopedia of Type Strains, Phase IV (KMG-IV): sequencing the most valuable type-strain genomes for metagenomic binning, comparative biology and taxonomic classification.</title>
        <authorList>
            <person name="Goeker M."/>
        </authorList>
    </citation>
    <scope>NUCLEOTIDE SEQUENCE [LARGE SCALE GENOMIC DNA]</scope>
    <source>
        <strain evidence="8 9">DSM 24163</strain>
    </source>
</reference>
<keyword evidence="9" id="KW-1185">Reference proteome</keyword>
<protein>
    <submittedName>
        <fullName evidence="8">Phage shock protein C</fullName>
    </submittedName>
</protein>
<keyword evidence="4 6" id="KW-1133">Transmembrane helix</keyword>
<gene>
    <name evidence="8" type="ORF">HNQ52_000606</name>
</gene>
<evidence type="ECO:0000256" key="2">
    <source>
        <dbReference type="ARBA" id="ARBA00022475"/>
    </source>
</evidence>
<feature type="transmembrane region" description="Helical" evidence="6">
    <location>
        <begin position="37"/>
        <end position="60"/>
    </location>
</feature>
<organism evidence="8 9">
    <name type="scientific">Chiayiivirga flava</name>
    <dbReference type="NCBI Taxonomy" id="659595"/>
    <lineage>
        <taxon>Bacteria</taxon>
        <taxon>Pseudomonadati</taxon>
        <taxon>Pseudomonadota</taxon>
        <taxon>Gammaproteobacteria</taxon>
        <taxon>Lysobacterales</taxon>
        <taxon>Lysobacteraceae</taxon>
        <taxon>Chiayiivirga</taxon>
    </lineage>
</organism>
<proteinExistence type="predicted"/>
<evidence type="ECO:0000256" key="1">
    <source>
        <dbReference type="ARBA" id="ARBA00004162"/>
    </source>
</evidence>
<evidence type="ECO:0000256" key="4">
    <source>
        <dbReference type="ARBA" id="ARBA00022989"/>
    </source>
</evidence>
<comment type="subcellular location">
    <subcellularLocation>
        <location evidence="1">Cell membrane</location>
        <topology evidence="1">Single-pass membrane protein</topology>
    </subcellularLocation>
</comment>
<dbReference type="PANTHER" id="PTHR33885:SF3">
    <property type="entry name" value="PHAGE SHOCK PROTEIN C"/>
    <property type="match status" value="1"/>
</dbReference>
<keyword evidence="5 6" id="KW-0472">Membrane</keyword>
<comment type="caution">
    <text evidence="8">The sequence shown here is derived from an EMBL/GenBank/DDBJ whole genome shotgun (WGS) entry which is preliminary data.</text>
</comment>
<feature type="domain" description="Phage shock protein PspC N-terminal" evidence="7">
    <location>
        <begin position="6"/>
        <end position="62"/>
    </location>
</feature>
<dbReference type="Proteomes" id="UP000521199">
    <property type="component" value="Unassembled WGS sequence"/>
</dbReference>
<dbReference type="PANTHER" id="PTHR33885">
    <property type="entry name" value="PHAGE SHOCK PROTEIN C"/>
    <property type="match status" value="1"/>
</dbReference>
<sequence length="77" mass="8740">MNHDRRLKKSKNRMLAGVCGGIAEYIGWPAAHVRVVYVLVSVLSAAFPGMLVYVVLALAMPPPDRQRRFRLDDYRVQ</sequence>
<accession>A0A7W8D5C5</accession>